<dbReference type="PANTHER" id="PTHR45707:SF74">
    <property type="entry name" value="PROTEIN KINASE DOMAIN-CONTAINING PROTEIN"/>
    <property type="match status" value="1"/>
</dbReference>
<proteinExistence type="predicted"/>
<dbReference type="Pfam" id="PF07714">
    <property type="entry name" value="PK_Tyr_Ser-Thr"/>
    <property type="match status" value="1"/>
</dbReference>
<keyword evidence="1" id="KW-0067">ATP-binding</keyword>
<organism evidence="3 4">
    <name type="scientific">Triticum turgidum subsp. durum</name>
    <name type="common">Durum wheat</name>
    <name type="synonym">Triticum durum</name>
    <dbReference type="NCBI Taxonomy" id="4567"/>
    <lineage>
        <taxon>Eukaryota</taxon>
        <taxon>Viridiplantae</taxon>
        <taxon>Streptophyta</taxon>
        <taxon>Embryophyta</taxon>
        <taxon>Tracheophyta</taxon>
        <taxon>Spermatophyta</taxon>
        <taxon>Magnoliopsida</taxon>
        <taxon>Liliopsida</taxon>
        <taxon>Poales</taxon>
        <taxon>Poaceae</taxon>
        <taxon>BOP clade</taxon>
        <taxon>Pooideae</taxon>
        <taxon>Triticodae</taxon>
        <taxon>Triticeae</taxon>
        <taxon>Triticinae</taxon>
        <taxon>Triticum</taxon>
    </lineage>
</organism>
<dbReference type="AlphaFoldDB" id="A0A9R1AD91"/>
<gene>
    <name evidence="3" type="ORF">TRITD_7Bv1G227750</name>
</gene>
<evidence type="ECO:0000313" key="4">
    <source>
        <dbReference type="Proteomes" id="UP000324705"/>
    </source>
</evidence>
<reference evidence="3 4" key="1">
    <citation type="submission" date="2017-09" db="EMBL/GenBank/DDBJ databases">
        <authorList>
            <consortium name="International Durum Wheat Genome Sequencing Consortium (IDWGSC)"/>
            <person name="Milanesi L."/>
        </authorList>
    </citation>
    <scope>NUCLEOTIDE SEQUENCE [LARGE SCALE GENOMIC DNA]</scope>
    <source>
        <strain evidence="4">cv. Svevo</strain>
    </source>
</reference>
<dbReference type="Gramene" id="TRITD7Bv1G227750.2">
    <property type="protein sequence ID" value="TRITD7Bv1G227750.2"/>
    <property type="gene ID" value="TRITD7Bv1G227750"/>
</dbReference>
<dbReference type="GO" id="GO:0004672">
    <property type="term" value="F:protein kinase activity"/>
    <property type="evidence" value="ECO:0007669"/>
    <property type="project" value="InterPro"/>
</dbReference>
<dbReference type="InterPro" id="IPR011009">
    <property type="entry name" value="Kinase-like_dom_sf"/>
</dbReference>
<evidence type="ECO:0000256" key="1">
    <source>
        <dbReference type="PROSITE-ProRule" id="PRU10141"/>
    </source>
</evidence>
<dbReference type="PANTHER" id="PTHR45707">
    <property type="entry name" value="C2 CALCIUM/LIPID-BINDING PLANT PHOSPHORIBOSYLTRANSFERASE FAMILY PROTEIN"/>
    <property type="match status" value="1"/>
</dbReference>
<dbReference type="Proteomes" id="UP000324705">
    <property type="component" value="Chromosome 7B"/>
</dbReference>
<feature type="domain" description="Protein kinase" evidence="2">
    <location>
        <begin position="38"/>
        <end position="153"/>
    </location>
</feature>
<dbReference type="PROSITE" id="PS00107">
    <property type="entry name" value="PROTEIN_KINASE_ATP"/>
    <property type="match status" value="1"/>
</dbReference>
<name>A0A9R1AD91_TRITD</name>
<evidence type="ECO:0000259" key="2">
    <source>
        <dbReference type="PROSITE" id="PS50011"/>
    </source>
</evidence>
<dbReference type="InterPro" id="IPR017441">
    <property type="entry name" value="Protein_kinase_ATP_BS"/>
</dbReference>
<keyword evidence="4" id="KW-1185">Reference proteome</keyword>
<sequence length="153" mass="17444">MDPRGGVTQIELEYMVHDEDAEPIALPFPLLEKLADYFSDELIIGRGGFAVVYKVRLKALACPAVLDNGVLAVKRLFNTHMHEEQFQGEVECLMKVKHKNIVRFLGYCANTQENISDYKGKMVMADVQQRLLCFEYLPKGSLDGYITVYLYMT</sequence>
<dbReference type="PROSITE" id="PS50011">
    <property type="entry name" value="PROTEIN_KINASE_DOM"/>
    <property type="match status" value="1"/>
</dbReference>
<dbReference type="EMBL" id="LT934124">
    <property type="protein sequence ID" value="VAI93878.1"/>
    <property type="molecule type" value="Genomic_DNA"/>
</dbReference>
<protein>
    <recommendedName>
        <fullName evidence="2">Protein kinase domain-containing protein</fullName>
    </recommendedName>
</protein>
<dbReference type="SUPFAM" id="SSF56112">
    <property type="entry name" value="Protein kinase-like (PK-like)"/>
    <property type="match status" value="1"/>
</dbReference>
<dbReference type="InterPro" id="IPR001245">
    <property type="entry name" value="Ser-Thr/Tyr_kinase_cat_dom"/>
</dbReference>
<feature type="binding site" evidence="1">
    <location>
        <position position="74"/>
    </location>
    <ligand>
        <name>ATP</name>
        <dbReference type="ChEBI" id="CHEBI:30616"/>
    </ligand>
</feature>
<evidence type="ECO:0000313" key="3">
    <source>
        <dbReference type="EMBL" id="VAI93878.1"/>
    </source>
</evidence>
<dbReference type="GO" id="GO:0005524">
    <property type="term" value="F:ATP binding"/>
    <property type="evidence" value="ECO:0007669"/>
    <property type="project" value="UniProtKB-UniRule"/>
</dbReference>
<keyword evidence="1" id="KW-0547">Nucleotide-binding</keyword>
<dbReference type="InterPro" id="IPR000719">
    <property type="entry name" value="Prot_kinase_dom"/>
</dbReference>
<accession>A0A9R1AD91</accession>
<dbReference type="Gene3D" id="3.30.200.20">
    <property type="entry name" value="Phosphorylase Kinase, domain 1"/>
    <property type="match status" value="1"/>
</dbReference>